<dbReference type="RefSeq" id="WP_284723521.1">
    <property type="nucleotide sequence ID" value="NZ_BSND01000012.1"/>
</dbReference>
<comment type="caution">
    <text evidence="1">The sequence shown here is derived from an EMBL/GenBank/DDBJ whole genome shotgun (WGS) entry which is preliminary data.</text>
</comment>
<evidence type="ECO:0000313" key="1">
    <source>
        <dbReference type="EMBL" id="GLQ00614.1"/>
    </source>
</evidence>
<accession>A0ABQ5TXV8</accession>
<dbReference type="Proteomes" id="UP001161423">
    <property type="component" value="Unassembled WGS sequence"/>
</dbReference>
<protein>
    <submittedName>
        <fullName evidence="1">Uncharacterized protein</fullName>
    </submittedName>
</protein>
<reference evidence="1" key="2">
    <citation type="submission" date="2023-01" db="EMBL/GenBank/DDBJ databases">
        <title>Draft genome sequence of Methylophaga thalassica strain NBRC 102424.</title>
        <authorList>
            <person name="Sun Q."/>
            <person name="Mori K."/>
        </authorList>
    </citation>
    <scope>NUCLEOTIDE SEQUENCE</scope>
    <source>
        <strain evidence="1">NBRC 102424</strain>
    </source>
</reference>
<gene>
    <name evidence="1" type="ORF">GCM10007891_24670</name>
</gene>
<reference evidence="1" key="1">
    <citation type="journal article" date="2014" name="Int. J. Syst. Evol. Microbiol.">
        <title>Complete genome of a new Firmicutes species belonging to the dominant human colonic microbiota ('Ruminococcus bicirculans') reveals two chromosomes and a selective capacity to utilize plant glucans.</title>
        <authorList>
            <consortium name="NISC Comparative Sequencing Program"/>
            <person name="Wegmann U."/>
            <person name="Louis P."/>
            <person name="Goesmann A."/>
            <person name="Henrissat B."/>
            <person name="Duncan S.H."/>
            <person name="Flint H.J."/>
        </authorList>
    </citation>
    <scope>NUCLEOTIDE SEQUENCE</scope>
    <source>
        <strain evidence="1">NBRC 102424</strain>
    </source>
</reference>
<evidence type="ECO:0000313" key="2">
    <source>
        <dbReference type="Proteomes" id="UP001161423"/>
    </source>
</evidence>
<sequence length="140" mass="15548">MFTTRTAKITHKTEKGVLIDGLGTIDSNPDRTCIEFETLNCTKTEFLDWFLLLDESEGLCSDGVCLIDLGNTSLSLSTGSVISVSYPEMIEAWLEMKTVAAKREIAELALFNKLFYSMNDIAEHGNFELDADVVVNPDQD</sequence>
<proteinExistence type="predicted"/>
<keyword evidence="2" id="KW-1185">Reference proteome</keyword>
<dbReference type="EMBL" id="BSND01000012">
    <property type="protein sequence ID" value="GLQ00614.1"/>
    <property type="molecule type" value="Genomic_DNA"/>
</dbReference>
<organism evidence="1 2">
    <name type="scientific">Methylophaga thalassica</name>
    <dbReference type="NCBI Taxonomy" id="40223"/>
    <lineage>
        <taxon>Bacteria</taxon>
        <taxon>Pseudomonadati</taxon>
        <taxon>Pseudomonadota</taxon>
        <taxon>Gammaproteobacteria</taxon>
        <taxon>Thiotrichales</taxon>
        <taxon>Piscirickettsiaceae</taxon>
        <taxon>Methylophaga</taxon>
    </lineage>
</organism>
<name>A0ABQ5TXV8_9GAMM</name>